<evidence type="ECO:0000256" key="7">
    <source>
        <dbReference type="ARBA" id="ARBA00023180"/>
    </source>
</evidence>
<dbReference type="PANTHER" id="PTHR42643:SF30">
    <property type="entry name" value="IONOTROPIC RECEPTOR 40A-RELATED"/>
    <property type="match status" value="1"/>
</dbReference>
<keyword evidence="5" id="KW-0472">Membrane</keyword>
<dbReference type="Proteomes" id="UP000694920">
    <property type="component" value="Unplaced"/>
</dbReference>
<evidence type="ECO:0000256" key="4">
    <source>
        <dbReference type="ARBA" id="ARBA00022989"/>
    </source>
</evidence>
<comment type="subcellular location">
    <subcellularLocation>
        <location evidence="1">Cell membrane</location>
        <topology evidence="1">Multi-pass membrane protein</topology>
    </subcellularLocation>
</comment>
<evidence type="ECO:0000256" key="5">
    <source>
        <dbReference type="ARBA" id="ARBA00023136"/>
    </source>
</evidence>
<dbReference type="Gene3D" id="1.10.287.70">
    <property type="match status" value="1"/>
</dbReference>
<sequence length="619" mass="71729">MIWLRYFICILLFSYSYTVLIRNPEVLSRDLERNEKERLLEKFLMDANSHLMQNCPSRQTSIIAPKDQLLRDATQIFKSRPFFVGTNSEVIVQSLEYAEENCVFVFVDTIDYDYLSTTFSHLPSNYDTKVHITSTTHVPVDEVNNIFNLMYEKSFENVIFTFLDHNVFKAFQAFYYTTHCRREIRISYVWRHNSGLEKYYYHDHYPRNLNKCSVPISTLPTRDSITIREYSNGTLRILGGLEGNLILMFAEKLNFTAAVKYPEIRVRYGTMNDNTTFGLVGDIANIKSKIAIGKLMWSVKRRALSDATASYNHECVVWTIPIITAASTGGVLYSEFHEYPWAAILMSIIFSCFFIHSISRITSGDREKKTFIEVTLDVICSTLGIPLHRVPGIQPAKIYYFLYIFYAMVVTVAYRTSLASILVVRNNVQLIKSVEDIIRLGLIPGGNNNTLFLLKDQQKENSYMSYVIKHYEVIPDLADALDRIKQKKDLAYIKHLSTLQYYKRNLTLSGEEIHFDWLDYCILSYHSVVLVVKGSALTKELSRIIIRLKESGFIQLWNSANGKVDTRNTYVINTKTEKLTLPQLQSIFLFYISGIVLSVVTVILEIIFHTFFRQRQMTH</sequence>
<dbReference type="RefSeq" id="XP_024938557.1">
    <property type="nucleotide sequence ID" value="XM_025082789.1"/>
</dbReference>
<accession>A0A3L9LTB5</accession>
<gene>
    <name evidence="9" type="primary">LOC112494030</name>
</gene>
<organism evidence="8 9">
    <name type="scientific">Cephus cinctus</name>
    <name type="common">Wheat stem sawfly</name>
    <dbReference type="NCBI Taxonomy" id="211228"/>
    <lineage>
        <taxon>Eukaryota</taxon>
        <taxon>Metazoa</taxon>
        <taxon>Ecdysozoa</taxon>
        <taxon>Arthropoda</taxon>
        <taxon>Hexapoda</taxon>
        <taxon>Insecta</taxon>
        <taxon>Pterygota</taxon>
        <taxon>Neoptera</taxon>
        <taxon>Endopterygota</taxon>
        <taxon>Hymenoptera</taxon>
        <taxon>Cephoidea</taxon>
        <taxon>Cephidae</taxon>
        <taxon>Cephus</taxon>
    </lineage>
</organism>
<evidence type="ECO:0000313" key="8">
    <source>
        <dbReference type="Proteomes" id="UP000694920"/>
    </source>
</evidence>
<keyword evidence="6" id="KW-0675">Receptor</keyword>
<name>A0A3L9LTB5_CEPCN</name>
<dbReference type="OrthoDB" id="6430908at2759"/>
<keyword evidence="2" id="KW-1003">Cell membrane</keyword>
<dbReference type="PANTHER" id="PTHR42643">
    <property type="entry name" value="IONOTROPIC RECEPTOR 20A-RELATED"/>
    <property type="match status" value="1"/>
</dbReference>
<evidence type="ECO:0000313" key="9">
    <source>
        <dbReference type="RefSeq" id="XP_024938557.1"/>
    </source>
</evidence>
<keyword evidence="8" id="KW-1185">Reference proteome</keyword>
<protein>
    <submittedName>
        <fullName evidence="9">Uncharacterized protein LOC112494030</fullName>
    </submittedName>
</protein>
<keyword evidence="3" id="KW-0812">Transmembrane</keyword>
<evidence type="ECO:0000256" key="2">
    <source>
        <dbReference type="ARBA" id="ARBA00022475"/>
    </source>
</evidence>
<dbReference type="Gene3D" id="3.40.190.10">
    <property type="entry name" value="Periplasmic binding protein-like II"/>
    <property type="match status" value="1"/>
</dbReference>
<keyword evidence="4" id="KW-1133">Transmembrane helix</keyword>
<dbReference type="GeneID" id="112494030"/>
<evidence type="ECO:0000256" key="1">
    <source>
        <dbReference type="ARBA" id="ARBA00004651"/>
    </source>
</evidence>
<dbReference type="GO" id="GO:0005886">
    <property type="term" value="C:plasma membrane"/>
    <property type="evidence" value="ECO:0007669"/>
    <property type="project" value="UniProtKB-SubCell"/>
</dbReference>
<dbReference type="InterPro" id="IPR052192">
    <property type="entry name" value="Insect_Ionotropic_Sensory_Rcpt"/>
</dbReference>
<dbReference type="AlphaFoldDB" id="A0A3L9LTB5"/>
<reference evidence="9" key="1">
    <citation type="submission" date="2025-08" db="UniProtKB">
        <authorList>
            <consortium name="RefSeq"/>
        </authorList>
    </citation>
    <scope>IDENTIFICATION</scope>
</reference>
<keyword evidence="7" id="KW-0325">Glycoprotein</keyword>
<dbReference type="KEGG" id="ccin:112494030"/>
<proteinExistence type="predicted"/>
<dbReference type="SUPFAM" id="SSF53850">
    <property type="entry name" value="Periplasmic binding protein-like II"/>
    <property type="match status" value="1"/>
</dbReference>
<evidence type="ECO:0000256" key="3">
    <source>
        <dbReference type="ARBA" id="ARBA00022692"/>
    </source>
</evidence>
<evidence type="ECO:0000256" key="6">
    <source>
        <dbReference type="ARBA" id="ARBA00023170"/>
    </source>
</evidence>